<comment type="caution">
    <text evidence="1">The sequence shown here is derived from an EMBL/GenBank/DDBJ whole genome shotgun (WGS) entry which is preliminary data.</text>
</comment>
<organism evidence="1 2">
    <name type="scientific">Lentibacillus populi</name>
    <dbReference type="NCBI Taxonomy" id="1827502"/>
    <lineage>
        <taxon>Bacteria</taxon>
        <taxon>Bacillati</taxon>
        <taxon>Bacillota</taxon>
        <taxon>Bacilli</taxon>
        <taxon>Bacillales</taxon>
        <taxon>Bacillaceae</taxon>
        <taxon>Lentibacillus</taxon>
    </lineage>
</organism>
<sequence>MQRSEYWLVHTLPKHRPDRVTLVDTSQIPPLLYVMNEGGIVFAQRYFQIYASCNTTLKFSLS</sequence>
<name>A0A9W5TXU9_9BACI</name>
<dbReference type="EMBL" id="BMJD01000013">
    <property type="protein sequence ID" value="GGB42747.1"/>
    <property type="molecule type" value="Genomic_DNA"/>
</dbReference>
<gene>
    <name evidence="1" type="ORF">GCM10011409_20420</name>
</gene>
<reference evidence="1" key="2">
    <citation type="submission" date="2020-09" db="EMBL/GenBank/DDBJ databases">
        <authorList>
            <person name="Sun Q."/>
            <person name="Zhou Y."/>
        </authorList>
    </citation>
    <scope>NUCLEOTIDE SEQUENCE</scope>
    <source>
        <strain evidence="1">CGMCC 1.15454</strain>
    </source>
</reference>
<evidence type="ECO:0000313" key="2">
    <source>
        <dbReference type="Proteomes" id="UP000621492"/>
    </source>
</evidence>
<dbReference type="AlphaFoldDB" id="A0A9W5TXU9"/>
<protein>
    <submittedName>
        <fullName evidence="1">Uncharacterized protein</fullName>
    </submittedName>
</protein>
<dbReference type="Proteomes" id="UP000621492">
    <property type="component" value="Unassembled WGS sequence"/>
</dbReference>
<reference evidence="1" key="1">
    <citation type="journal article" date="2014" name="Int. J. Syst. Evol. Microbiol.">
        <title>Complete genome sequence of Corynebacterium casei LMG S-19264T (=DSM 44701T), isolated from a smear-ripened cheese.</title>
        <authorList>
            <consortium name="US DOE Joint Genome Institute (JGI-PGF)"/>
            <person name="Walter F."/>
            <person name="Albersmeier A."/>
            <person name="Kalinowski J."/>
            <person name="Ruckert C."/>
        </authorList>
    </citation>
    <scope>NUCLEOTIDE SEQUENCE</scope>
    <source>
        <strain evidence="1">CGMCC 1.15454</strain>
    </source>
</reference>
<keyword evidence="2" id="KW-1185">Reference proteome</keyword>
<proteinExistence type="predicted"/>
<evidence type="ECO:0000313" key="1">
    <source>
        <dbReference type="EMBL" id="GGB42747.1"/>
    </source>
</evidence>
<accession>A0A9W5TXU9</accession>